<dbReference type="Proteomes" id="UP001150569">
    <property type="component" value="Unassembled WGS sequence"/>
</dbReference>
<evidence type="ECO:0000256" key="1">
    <source>
        <dbReference type="ARBA" id="ARBA00004245"/>
    </source>
</evidence>
<keyword evidence="14" id="KW-1185">Reference proteome</keyword>
<dbReference type="GO" id="GO:0051301">
    <property type="term" value="P:cell division"/>
    <property type="evidence" value="ECO:0007669"/>
    <property type="project" value="UniProtKB-KW"/>
</dbReference>
<gene>
    <name evidence="13" type="primary">BIM1_2</name>
    <name evidence="13" type="ORF">IWQ60_002978</name>
</gene>
<dbReference type="FunFam" id="1.10.418.10:FF:000028">
    <property type="entry name" value="RP/EB family microtubule-associated protein"/>
    <property type="match status" value="1"/>
</dbReference>
<keyword evidence="6" id="KW-0498">Mitosis</keyword>
<feature type="compositionally biased region" description="Polar residues" evidence="10">
    <location>
        <begin position="132"/>
        <end position="141"/>
    </location>
</feature>
<dbReference type="Pfam" id="PF00307">
    <property type="entry name" value="CH"/>
    <property type="match status" value="1"/>
</dbReference>
<keyword evidence="7" id="KW-0206">Cytoskeleton</keyword>
<organism evidence="13 14">
    <name type="scientific">Tieghemiomyces parasiticus</name>
    <dbReference type="NCBI Taxonomy" id="78921"/>
    <lineage>
        <taxon>Eukaryota</taxon>
        <taxon>Fungi</taxon>
        <taxon>Fungi incertae sedis</taxon>
        <taxon>Zoopagomycota</taxon>
        <taxon>Kickxellomycotina</taxon>
        <taxon>Dimargaritomycetes</taxon>
        <taxon>Dimargaritales</taxon>
        <taxon>Dimargaritaceae</taxon>
        <taxon>Tieghemiomyces</taxon>
    </lineage>
</organism>
<evidence type="ECO:0000256" key="6">
    <source>
        <dbReference type="ARBA" id="ARBA00022776"/>
    </source>
</evidence>
<accession>A0A9W8AB58</accession>
<dbReference type="GO" id="GO:0035371">
    <property type="term" value="C:microtubule plus-end"/>
    <property type="evidence" value="ECO:0007669"/>
    <property type="project" value="UniProtKB-ARBA"/>
</dbReference>
<evidence type="ECO:0000259" key="12">
    <source>
        <dbReference type="PROSITE" id="PS51230"/>
    </source>
</evidence>
<comment type="caution">
    <text evidence="13">The sequence shown here is derived from an EMBL/GenBank/DDBJ whole genome shotgun (WGS) entry which is preliminary data.</text>
</comment>
<dbReference type="PROSITE" id="PS50021">
    <property type="entry name" value="CH"/>
    <property type="match status" value="1"/>
</dbReference>
<dbReference type="InterPro" id="IPR004953">
    <property type="entry name" value="EB1_C"/>
</dbReference>
<keyword evidence="4" id="KW-0132">Cell division</keyword>
<dbReference type="Pfam" id="PF03271">
    <property type="entry name" value="EB1"/>
    <property type="match status" value="1"/>
</dbReference>
<dbReference type="EMBL" id="JANBPT010000120">
    <property type="protein sequence ID" value="KAJ1927391.1"/>
    <property type="molecule type" value="Genomic_DNA"/>
</dbReference>
<comment type="similarity">
    <text evidence="2">Belongs to the MAPRE family.</text>
</comment>
<dbReference type="GO" id="GO:0072686">
    <property type="term" value="C:mitotic spindle"/>
    <property type="evidence" value="ECO:0007669"/>
    <property type="project" value="UniProtKB-ARBA"/>
</dbReference>
<dbReference type="PROSITE" id="PS51230">
    <property type="entry name" value="EB1_C"/>
    <property type="match status" value="1"/>
</dbReference>
<dbReference type="PANTHER" id="PTHR10623">
    <property type="entry name" value="MICROTUBULE-ASSOCIATED PROTEIN RP/EB FAMILY MEMBER"/>
    <property type="match status" value="1"/>
</dbReference>
<dbReference type="SUPFAM" id="SSF140612">
    <property type="entry name" value="EB1 dimerisation domain-like"/>
    <property type="match status" value="1"/>
</dbReference>
<dbReference type="SUPFAM" id="SSF47576">
    <property type="entry name" value="Calponin-homology domain, CH-domain"/>
    <property type="match status" value="1"/>
</dbReference>
<evidence type="ECO:0000256" key="3">
    <source>
        <dbReference type="ARBA" id="ARBA00022490"/>
    </source>
</evidence>
<evidence type="ECO:0000256" key="5">
    <source>
        <dbReference type="ARBA" id="ARBA00022701"/>
    </source>
</evidence>
<dbReference type="Gene3D" id="1.20.5.1430">
    <property type="match status" value="1"/>
</dbReference>
<sequence>MAESRQELLGWVNQMLQLSYTKIEQLGTGAAYCQIMDTIYGNLPLSKVRFNAKQDYEYIQNYKVLQACFTGNKIDKVIPVDRLMKLRFQDNFEFLQWLKRFWEQYCPGGQYDAVGRRRGQTVDVGPARPGSAANSISSSTRRAVGGERAPSRTTRTGPGARAPSVTGSTGTRSGLADPKAAAHIQELTRQVTELKVTIDGVEKERDFYFNKLRQVEILLQELEPQLSDQELPLARDIQAILYTTEEGFELQNEEDPDNQDVDHLHNQMHAMGVVDDNETF</sequence>
<keyword evidence="3" id="KW-0963">Cytoplasm</keyword>
<evidence type="ECO:0000256" key="7">
    <source>
        <dbReference type="ARBA" id="ARBA00023212"/>
    </source>
</evidence>
<dbReference type="GO" id="GO:0051010">
    <property type="term" value="F:microtubule plus-end binding"/>
    <property type="evidence" value="ECO:0007669"/>
    <property type="project" value="UniProtKB-ARBA"/>
</dbReference>
<dbReference type="InterPro" id="IPR027328">
    <property type="entry name" value="MAPRE"/>
</dbReference>
<reference evidence="13" key="1">
    <citation type="submission" date="2022-07" db="EMBL/GenBank/DDBJ databases">
        <title>Phylogenomic reconstructions and comparative analyses of Kickxellomycotina fungi.</title>
        <authorList>
            <person name="Reynolds N.K."/>
            <person name="Stajich J.E."/>
            <person name="Barry K."/>
            <person name="Grigoriev I.V."/>
            <person name="Crous P."/>
            <person name="Smith M.E."/>
        </authorList>
    </citation>
    <scope>NUCLEOTIDE SEQUENCE</scope>
    <source>
        <strain evidence="13">RSA 861</strain>
    </source>
</reference>
<keyword evidence="8" id="KW-0131">Cell cycle</keyword>
<dbReference type="GO" id="GO:0035372">
    <property type="term" value="P:protein localization to microtubule"/>
    <property type="evidence" value="ECO:0007669"/>
    <property type="project" value="UniProtKB-ARBA"/>
</dbReference>
<evidence type="ECO:0000256" key="2">
    <source>
        <dbReference type="ARBA" id="ARBA00010729"/>
    </source>
</evidence>
<evidence type="ECO:0000313" key="14">
    <source>
        <dbReference type="Proteomes" id="UP001150569"/>
    </source>
</evidence>
<protein>
    <submittedName>
        <fullName evidence="13">Microtubule integrity protein mal3</fullName>
    </submittedName>
</protein>
<dbReference type="AlphaFoldDB" id="A0A9W8AB58"/>
<feature type="domain" description="EB1 C-terminal" evidence="12">
    <location>
        <begin position="176"/>
        <end position="250"/>
    </location>
</feature>
<comment type="subcellular location">
    <subcellularLocation>
        <location evidence="1">Cytoplasm</location>
        <location evidence="1">Cytoskeleton</location>
    </subcellularLocation>
</comment>
<name>A0A9W8AB58_9FUNG</name>
<evidence type="ECO:0000256" key="8">
    <source>
        <dbReference type="ARBA" id="ARBA00023306"/>
    </source>
</evidence>
<dbReference type="InterPro" id="IPR036133">
    <property type="entry name" value="EB1_C_sf"/>
</dbReference>
<proteinExistence type="inferred from homology"/>
<evidence type="ECO:0000313" key="13">
    <source>
        <dbReference type="EMBL" id="KAJ1927391.1"/>
    </source>
</evidence>
<keyword evidence="5 9" id="KW-0493">Microtubule</keyword>
<evidence type="ECO:0000256" key="9">
    <source>
        <dbReference type="PROSITE-ProRule" id="PRU00576"/>
    </source>
</evidence>
<feature type="region of interest" description="Disordered" evidence="10">
    <location>
        <begin position="120"/>
        <end position="178"/>
    </location>
</feature>
<evidence type="ECO:0000256" key="4">
    <source>
        <dbReference type="ARBA" id="ARBA00022618"/>
    </source>
</evidence>
<dbReference type="OrthoDB" id="2119228at2759"/>
<feature type="domain" description="Calponin-homology (CH)" evidence="11">
    <location>
        <begin position="2"/>
        <end position="103"/>
    </location>
</feature>
<dbReference type="InterPro" id="IPR036872">
    <property type="entry name" value="CH_dom_sf"/>
</dbReference>
<evidence type="ECO:0000259" key="11">
    <source>
        <dbReference type="PROSITE" id="PS50021"/>
    </source>
</evidence>
<evidence type="ECO:0000256" key="10">
    <source>
        <dbReference type="SAM" id="MobiDB-lite"/>
    </source>
</evidence>
<dbReference type="Gene3D" id="1.10.418.10">
    <property type="entry name" value="Calponin-like domain"/>
    <property type="match status" value="1"/>
</dbReference>
<dbReference type="InterPro" id="IPR001715">
    <property type="entry name" value="CH_dom"/>
</dbReference>
<dbReference type="GO" id="GO:0030473">
    <property type="term" value="P:nuclear migration along microtubule"/>
    <property type="evidence" value="ECO:0007669"/>
    <property type="project" value="UniProtKB-ARBA"/>
</dbReference>